<dbReference type="EMBL" id="LSCQ01000074">
    <property type="protein sequence ID" value="KXB34599.1"/>
    <property type="molecule type" value="Genomic_DNA"/>
</dbReference>
<name>A0A133XUK8_9LACT</name>
<evidence type="ECO:0000313" key="2">
    <source>
        <dbReference type="Proteomes" id="UP000070422"/>
    </source>
</evidence>
<evidence type="ECO:0000313" key="1">
    <source>
        <dbReference type="EMBL" id="KXB34599.1"/>
    </source>
</evidence>
<gene>
    <name evidence="1" type="ORF">HMPREF3187_01367</name>
</gene>
<proteinExistence type="predicted"/>
<sequence length="44" mass="5193">MSFDGIHIIFHTFLSSFYEMPLLSLSKGKFLLLLFDYYTNKRTG</sequence>
<reference evidence="1 2" key="1">
    <citation type="submission" date="2016-01" db="EMBL/GenBank/DDBJ databases">
        <authorList>
            <person name="Oliw E.H."/>
        </authorList>
    </citation>
    <scope>NUCLEOTIDE SEQUENCE [LARGE SCALE GENOMIC DNA]</scope>
    <source>
        <strain evidence="1 2">KA00635</strain>
    </source>
</reference>
<accession>A0A133XUK8</accession>
<dbReference type="AlphaFoldDB" id="A0A133XUK8"/>
<organism evidence="1 2">
    <name type="scientific">Aerococcus christensenii</name>
    <dbReference type="NCBI Taxonomy" id="87541"/>
    <lineage>
        <taxon>Bacteria</taxon>
        <taxon>Bacillati</taxon>
        <taxon>Bacillota</taxon>
        <taxon>Bacilli</taxon>
        <taxon>Lactobacillales</taxon>
        <taxon>Aerococcaceae</taxon>
        <taxon>Aerococcus</taxon>
    </lineage>
</organism>
<dbReference type="Proteomes" id="UP000070422">
    <property type="component" value="Unassembled WGS sequence"/>
</dbReference>
<comment type="caution">
    <text evidence="1">The sequence shown here is derived from an EMBL/GenBank/DDBJ whole genome shotgun (WGS) entry which is preliminary data.</text>
</comment>
<protein>
    <submittedName>
        <fullName evidence="1">Uncharacterized protein</fullName>
    </submittedName>
</protein>